<proteinExistence type="inferred from homology"/>
<dbReference type="AlphaFoldDB" id="A0ABD0MYW6"/>
<dbReference type="PANTHER" id="PTHR10166">
    <property type="entry name" value="VOLTAGE-DEPENDENT CALCIUM CHANNEL SUBUNIT ALPHA-2/DELTA-RELATED"/>
    <property type="match status" value="1"/>
</dbReference>
<comment type="caution">
    <text evidence="3">The sequence shown here is derived from an EMBL/GenBank/DDBJ whole genome shotgun (WGS) entry which is preliminary data.</text>
</comment>
<dbReference type="Gene3D" id="3.40.50.410">
    <property type="entry name" value="von Willebrand factor, type A domain"/>
    <property type="match status" value="1"/>
</dbReference>
<dbReference type="PANTHER" id="PTHR10166:SF59">
    <property type="entry name" value="VOLTAGE-DEPENDENT CALCIUM CHANNEL SUBUNIT ALPHA-2_DELTA-4"/>
    <property type="match status" value="1"/>
</dbReference>
<organism evidence="3 4">
    <name type="scientific">Cirrhinus mrigala</name>
    <name type="common">Mrigala</name>
    <dbReference type="NCBI Taxonomy" id="683832"/>
    <lineage>
        <taxon>Eukaryota</taxon>
        <taxon>Metazoa</taxon>
        <taxon>Chordata</taxon>
        <taxon>Craniata</taxon>
        <taxon>Vertebrata</taxon>
        <taxon>Euteleostomi</taxon>
        <taxon>Actinopterygii</taxon>
        <taxon>Neopterygii</taxon>
        <taxon>Teleostei</taxon>
        <taxon>Ostariophysi</taxon>
        <taxon>Cypriniformes</taxon>
        <taxon>Cyprinidae</taxon>
        <taxon>Labeoninae</taxon>
        <taxon>Labeonini</taxon>
        <taxon>Cirrhinus</taxon>
    </lineage>
</organism>
<reference evidence="3 4" key="1">
    <citation type="submission" date="2024-05" db="EMBL/GenBank/DDBJ databases">
        <title>Genome sequencing and assembly of Indian major carp, Cirrhinus mrigala (Hamilton, 1822).</title>
        <authorList>
            <person name="Mohindra V."/>
            <person name="Chowdhury L.M."/>
            <person name="Lal K."/>
            <person name="Jena J.K."/>
        </authorList>
    </citation>
    <scope>NUCLEOTIDE SEQUENCE [LARGE SCALE GENOMIC DNA]</scope>
    <source>
        <strain evidence="3">CM1030</strain>
        <tissue evidence="3">Blood</tissue>
    </source>
</reference>
<keyword evidence="4" id="KW-1185">Reference proteome</keyword>
<evidence type="ECO:0000259" key="2">
    <source>
        <dbReference type="Pfam" id="PF13768"/>
    </source>
</evidence>
<dbReference type="Pfam" id="PF13768">
    <property type="entry name" value="VWA_3"/>
    <property type="match status" value="1"/>
</dbReference>
<feature type="non-terminal residue" evidence="3">
    <location>
        <position position="50"/>
    </location>
</feature>
<dbReference type="InterPro" id="IPR036465">
    <property type="entry name" value="vWFA_dom_sf"/>
</dbReference>
<name>A0ABD0MYW6_CIRMR</name>
<dbReference type="SUPFAM" id="SSF53300">
    <property type="entry name" value="vWA-like"/>
    <property type="match status" value="1"/>
</dbReference>
<dbReference type="Proteomes" id="UP001529510">
    <property type="component" value="Unassembled WGS sequence"/>
</dbReference>
<evidence type="ECO:0000313" key="3">
    <source>
        <dbReference type="EMBL" id="KAL0155159.1"/>
    </source>
</evidence>
<sequence>YIQAATSPKDIVIVVDVSGSMKGLKMTIAKHTINTILDTLGENDFVNVIA</sequence>
<dbReference type="InterPro" id="IPR051173">
    <property type="entry name" value="Ca_channel_alpha-2/delta"/>
</dbReference>
<gene>
    <name evidence="3" type="ORF">M9458_049422</name>
</gene>
<dbReference type="EMBL" id="JAMKFB020000025">
    <property type="protein sequence ID" value="KAL0155159.1"/>
    <property type="molecule type" value="Genomic_DNA"/>
</dbReference>
<feature type="non-terminal residue" evidence="3">
    <location>
        <position position="1"/>
    </location>
</feature>
<evidence type="ECO:0000313" key="4">
    <source>
        <dbReference type="Proteomes" id="UP001529510"/>
    </source>
</evidence>
<comment type="similarity">
    <text evidence="1">Belongs to the calcium channel subunit alpha-2/delta family.</text>
</comment>
<dbReference type="InterPro" id="IPR002035">
    <property type="entry name" value="VWF_A"/>
</dbReference>
<protein>
    <recommendedName>
        <fullName evidence="2">VWFA domain-containing protein</fullName>
    </recommendedName>
</protein>
<feature type="domain" description="VWFA" evidence="2">
    <location>
        <begin position="10"/>
        <end position="49"/>
    </location>
</feature>
<accession>A0ABD0MYW6</accession>
<evidence type="ECO:0000256" key="1">
    <source>
        <dbReference type="ARBA" id="ARBA00007060"/>
    </source>
</evidence>